<evidence type="ECO:0000256" key="2">
    <source>
        <dbReference type="ARBA" id="ARBA00022490"/>
    </source>
</evidence>
<dbReference type="PANTHER" id="PTHR38100">
    <property type="entry name" value="HIGH FREQUENCY LYSOGENIZATION PROTEIN HFLD"/>
    <property type="match status" value="1"/>
</dbReference>
<dbReference type="PROSITE" id="PS51257">
    <property type="entry name" value="PROKAR_LIPOPROTEIN"/>
    <property type="match status" value="1"/>
</dbReference>
<organism evidence="5 6">
    <name type="scientific">Pelagibaculum spongiae</name>
    <dbReference type="NCBI Taxonomy" id="2080658"/>
    <lineage>
        <taxon>Bacteria</taxon>
        <taxon>Pseudomonadati</taxon>
        <taxon>Pseudomonadota</taxon>
        <taxon>Gammaproteobacteria</taxon>
        <taxon>Oceanospirillales</taxon>
        <taxon>Pelagibaculum</taxon>
    </lineage>
</organism>
<comment type="similarity">
    <text evidence="4">Belongs to the HflD family.</text>
</comment>
<evidence type="ECO:0000256" key="4">
    <source>
        <dbReference type="HAMAP-Rule" id="MF_00695"/>
    </source>
</evidence>
<keyword evidence="2 4" id="KW-0963">Cytoplasm</keyword>
<dbReference type="PANTHER" id="PTHR38100:SF1">
    <property type="entry name" value="HIGH FREQUENCY LYSOGENIZATION PROTEIN HFLD"/>
    <property type="match status" value="1"/>
</dbReference>
<keyword evidence="6" id="KW-1185">Reference proteome</keyword>
<evidence type="ECO:0000256" key="3">
    <source>
        <dbReference type="ARBA" id="ARBA00023136"/>
    </source>
</evidence>
<evidence type="ECO:0000313" key="6">
    <source>
        <dbReference type="Proteomes" id="UP000244906"/>
    </source>
</evidence>
<dbReference type="EMBL" id="QDDL01000001">
    <property type="protein sequence ID" value="PVZ71499.1"/>
    <property type="molecule type" value="Genomic_DNA"/>
</dbReference>
<dbReference type="Pfam" id="PF04356">
    <property type="entry name" value="DUF489"/>
    <property type="match status" value="1"/>
</dbReference>
<dbReference type="InterPro" id="IPR007451">
    <property type="entry name" value="HflD"/>
</dbReference>
<proteinExistence type="inferred from homology"/>
<dbReference type="OrthoDB" id="9788031at2"/>
<dbReference type="RefSeq" id="WP_133245414.1">
    <property type="nucleotide sequence ID" value="NZ_CAWNYD010000001.1"/>
</dbReference>
<dbReference type="Proteomes" id="UP000244906">
    <property type="component" value="Unassembled WGS sequence"/>
</dbReference>
<keyword evidence="1 4" id="KW-1003">Cell membrane</keyword>
<gene>
    <name evidence="4" type="primary">hflD</name>
    <name evidence="5" type="ORF">DC094_00145</name>
</gene>
<keyword evidence="3 4" id="KW-0472">Membrane</keyword>
<dbReference type="NCBIfam" id="NF001246">
    <property type="entry name" value="PRK00218.1-2"/>
    <property type="match status" value="1"/>
</dbReference>
<dbReference type="GO" id="GO:0005737">
    <property type="term" value="C:cytoplasm"/>
    <property type="evidence" value="ECO:0007669"/>
    <property type="project" value="UniProtKB-SubCell"/>
</dbReference>
<dbReference type="HAMAP" id="MF_00695">
    <property type="entry name" value="HflD_protein"/>
    <property type="match status" value="1"/>
</dbReference>
<dbReference type="InterPro" id="IPR035932">
    <property type="entry name" value="HflD-like_sf"/>
</dbReference>
<dbReference type="Gene3D" id="1.10.3890.10">
    <property type="entry name" value="HflD-like"/>
    <property type="match status" value="1"/>
</dbReference>
<comment type="caution">
    <text evidence="5">The sequence shown here is derived from an EMBL/GenBank/DDBJ whole genome shotgun (WGS) entry which is preliminary data.</text>
</comment>
<dbReference type="SUPFAM" id="SSF101322">
    <property type="entry name" value="YcfC-like"/>
    <property type="match status" value="1"/>
</dbReference>
<comment type="subcellular location">
    <subcellularLocation>
        <location evidence="4">Cytoplasm</location>
    </subcellularLocation>
    <subcellularLocation>
        <location evidence="4">Cell membrane</location>
        <topology evidence="4">Peripheral membrane protein</topology>
        <orientation evidence="4">Cytoplasmic side</orientation>
    </subcellularLocation>
</comment>
<sequence>MDKQYYATMALAGAAQACNLVRSLAHQGRYDDDAYKATVSSLLVIDCDNPEDIYGGLSGLRHGIEVLEPQLKGERGLEHQEITRYLISLVALQKRLAKNPQMMQMLSERLTQIQKQAQHFNPTHENVIAAEADLYADTISSLGPKIQVTGNPLYLQSAGHVNKVRALLLSGIRSIMLWRQMGGSSLNLIFKKKKMLQYVEQMKKDML</sequence>
<reference evidence="5 6" key="1">
    <citation type="submission" date="2018-04" db="EMBL/GenBank/DDBJ databases">
        <title>Thalassorhabdus spongiae gen. nov., sp. nov., isolated from a marine sponge in South-West Iceland.</title>
        <authorList>
            <person name="Knobloch S."/>
            <person name="Daussin A."/>
            <person name="Johannsson R."/>
            <person name="Marteinsson V.T."/>
        </authorList>
    </citation>
    <scope>NUCLEOTIDE SEQUENCE [LARGE SCALE GENOMIC DNA]</scope>
    <source>
        <strain evidence="5 6">Hp12</strain>
    </source>
</reference>
<dbReference type="AlphaFoldDB" id="A0A2V1GYJ2"/>
<protein>
    <recommendedName>
        <fullName evidence="4">High frequency lysogenization protein HflD homolog</fullName>
    </recommendedName>
</protein>
<dbReference type="GO" id="GO:0005886">
    <property type="term" value="C:plasma membrane"/>
    <property type="evidence" value="ECO:0007669"/>
    <property type="project" value="UniProtKB-SubCell"/>
</dbReference>
<evidence type="ECO:0000313" key="5">
    <source>
        <dbReference type="EMBL" id="PVZ71499.1"/>
    </source>
</evidence>
<accession>A0A2V1GYJ2</accession>
<evidence type="ECO:0000256" key="1">
    <source>
        <dbReference type="ARBA" id="ARBA00022475"/>
    </source>
</evidence>
<name>A0A2V1GYJ2_9GAMM</name>